<keyword evidence="4" id="KW-0249">Electron transport</keyword>
<dbReference type="STRING" id="348780.NP_4692A"/>
<keyword evidence="6" id="KW-0472">Membrane</keyword>
<dbReference type="GO" id="GO:0005507">
    <property type="term" value="F:copper ion binding"/>
    <property type="evidence" value="ECO:0007669"/>
    <property type="project" value="InterPro"/>
</dbReference>
<dbReference type="GeneID" id="3702145"/>
<dbReference type="EnsemblBacteria" id="CAI50437">
    <property type="protein sequence ID" value="CAI50437"/>
    <property type="gene ID" value="NP_4692A"/>
</dbReference>
<organism evidence="10 11">
    <name type="scientific">Natronomonas pharaonis (strain ATCC 35678 / DSM 2160 / CIP 103997 / JCM 8858 / NBRC 14720 / NCIMB 2260 / Gabara)</name>
    <name type="common">Halobacterium pharaonis</name>
    <dbReference type="NCBI Taxonomy" id="348780"/>
    <lineage>
        <taxon>Archaea</taxon>
        <taxon>Methanobacteriati</taxon>
        <taxon>Methanobacteriota</taxon>
        <taxon>Stenosarchaea group</taxon>
        <taxon>Halobacteria</taxon>
        <taxon>Halobacteriales</taxon>
        <taxon>Natronomonadaceae</taxon>
        <taxon>Natronomonas</taxon>
    </lineage>
</organism>
<evidence type="ECO:0000256" key="4">
    <source>
        <dbReference type="ARBA" id="ARBA00022982"/>
    </source>
</evidence>
<dbReference type="InterPro" id="IPR000923">
    <property type="entry name" value="BlueCu_1"/>
</dbReference>
<feature type="domain" description="DUF4399" evidence="9">
    <location>
        <begin position="213"/>
        <end position="291"/>
    </location>
</feature>
<dbReference type="EMBL" id="CR936257">
    <property type="protein sequence ID" value="CAI50437.1"/>
    <property type="molecule type" value="Genomic_DNA"/>
</dbReference>
<dbReference type="HOGENOM" id="CLU_716924_0_0_2"/>
<sequence length="385" mass="40047">MAPPRRRQILSIGGLGLAAAIAGCGDTAPDDDTPESVDDDETDATPEPDDDDEPAAGDEAADEDQPTNVAADAAVSFEAPLDGETAANGVAVSMTATNIEIQPAGEATDNAGYFSISIGEGATDPGEPVPHGDAHVHYEDGDTRDVLELPVGTHELTLQAADGEGRALPLTDTVAVSVESGSFTIADPAADEPATSPVSFAFEPSGAVTTAAAETPLSEAGQTAGYFVVGFGTGATPTGEQIPRTDAVVHLDDGATTADIERSPGEYELTVQMATPDGRALPATDTMSLTVVEAPETVIVGPGGTQNFEPEALTVSSGTTVRFVWEGDFHNIEVRSQPDDSQWEGVPETRNEGFEYEHTFEVPGVYEYRCEPHRLSMQGTITVEE</sequence>
<dbReference type="KEGG" id="nph:NP_4692A"/>
<evidence type="ECO:0000313" key="10">
    <source>
        <dbReference type="EMBL" id="CAI50437.1"/>
    </source>
</evidence>
<feature type="region of interest" description="Disordered" evidence="7">
    <location>
        <begin position="23"/>
        <end position="67"/>
    </location>
</feature>
<feature type="domain" description="Blue (type 1) copper" evidence="8">
    <location>
        <begin position="303"/>
        <end position="384"/>
    </location>
</feature>
<evidence type="ECO:0000259" key="8">
    <source>
        <dbReference type="Pfam" id="PF00127"/>
    </source>
</evidence>
<evidence type="ECO:0000256" key="6">
    <source>
        <dbReference type="ARBA" id="ARBA00023136"/>
    </source>
</evidence>
<dbReference type="OrthoDB" id="11088at2157"/>
<gene>
    <name evidence="10" type="primary">hcp7</name>
    <name evidence="10" type="ordered locus">NP_4692A</name>
</gene>
<evidence type="ECO:0000256" key="2">
    <source>
        <dbReference type="ARBA" id="ARBA00022448"/>
    </source>
</evidence>
<name>A0A1U7EYW8_NATPD</name>
<dbReference type="PROSITE" id="PS51257">
    <property type="entry name" value="PROKAR_LIPOPROTEIN"/>
    <property type="match status" value="1"/>
</dbReference>
<dbReference type="PANTHER" id="PTHR34192:SF10">
    <property type="entry name" value="PLASTOCYANIN MAJOR ISOFORM, CHLOROPLASTIC-RELATED"/>
    <property type="match status" value="1"/>
</dbReference>
<keyword evidence="5" id="KW-0186">Copper</keyword>
<reference evidence="10 11" key="1">
    <citation type="journal article" date="2005" name="Genome Res.">
        <title>Living with two extremes: conclusions from the genome sequence of Natronomonas pharaonis.</title>
        <authorList>
            <person name="Falb M."/>
            <person name="Pfeiffer F."/>
            <person name="Palm P."/>
            <person name="Rodewald K."/>
            <person name="Hickmann V."/>
            <person name="Tittor J."/>
            <person name="Oesterhelt D."/>
        </authorList>
    </citation>
    <scope>NUCLEOTIDE SEQUENCE [LARGE SCALE GENOMIC DNA]</scope>
    <source>
        <strain evidence="11">ATCC 35678 / DSM 2160 / CIP 103997 / JCM 8858 / NBRC 14720 / NCIMB 2260 / Gabara</strain>
    </source>
</reference>
<evidence type="ECO:0000256" key="5">
    <source>
        <dbReference type="ARBA" id="ARBA00023008"/>
    </source>
</evidence>
<evidence type="ECO:0000259" key="9">
    <source>
        <dbReference type="Pfam" id="PF14347"/>
    </source>
</evidence>
<dbReference type="InterPro" id="IPR025512">
    <property type="entry name" value="DUF4399"/>
</dbReference>
<feature type="domain" description="DUF4399" evidence="9">
    <location>
        <begin position="92"/>
        <end position="179"/>
    </location>
</feature>
<dbReference type="CDD" id="cd04220">
    <property type="entry name" value="Halocyanin"/>
    <property type="match status" value="1"/>
</dbReference>
<dbReference type="GO" id="GO:0009055">
    <property type="term" value="F:electron transfer activity"/>
    <property type="evidence" value="ECO:0007669"/>
    <property type="project" value="InterPro"/>
</dbReference>
<keyword evidence="3" id="KW-0479">Metal-binding</keyword>
<evidence type="ECO:0000256" key="7">
    <source>
        <dbReference type="SAM" id="MobiDB-lite"/>
    </source>
</evidence>
<dbReference type="PANTHER" id="PTHR34192">
    <property type="entry name" value="PLASTOCYANIN MAJOR ISOFORM, CHLOROPLASTIC-RELATED"/>
    <property type="match status" value="1"/>
</dbReference>
<dbReference type="Pfam" id="PF00127">
    <property type="entry name" value="Copper-bind"/>
    <property type="match status" value="1"/>
</dbReference>
<dbReference type="Pfam" id="PF14347">
    <property type="entry name" value="DUF4399"/>
    <property type="match status" value="2"/>
</dbReference>
<dbReference type="RefSeq" id="WP_011324051.1">
    <property type="nucleotide sequence ID" value="NC_007426.1"/>
</dbReference>
<dbReference type="GO" id="GO:0016020">
    <property type="term" value="C:membrane"/>
    <property type="evidence" value="ECO:0007669"/>
    <property type="project" value="UniProtKB-SubCell"/>
</dbReference>
<dbReference type="eggNOG" id="arCOG02920">
    <property type="taxonomic scope" value="Archaea"/>
</dbReference>
<dbReference type="Gene3D" id="2.60.40.420">
    <property type="entry name" value="Cupredoxins - blue copper proteins"/>
    <property type="match status" value="1"/>
</dbReference>
<keyword evidence="11" id="KW-1185">Reference proteome</keyword>
<dbReference type="Proteomes" id="UP000002698">
    <property type="component" value="Chromosome"/>
</dbReference>
<evidence type="ECO:0000256" key="3">
    <source>
        <dbReference type="ARBA" id="ARBA00022723"/>
    </source>
</evidence>
<dbReference type="InterPro" id="IPR008972">
    <property type="entry name" value="Cupredoxin"/>
</dbReference>
<accession>A0A1U7EYW8</accession>
<protein>
    <submittedName>
        <fullName evidence="10">Halocyanin</fullName>
    </submittedName>
</protein>
<comment type="subcellular location">
    <subcellularLocation>
        <location evidence="1">Membrane</location>
    </subcellularLocation>
</comment>
<keyword evidence="2" id="KW-0813">Transport</keyword>
<proteinExistence type="predicted"/>
<dbReference type="AlphaFoldDB" id="A0A1U7EYW8"/>
<feature type="compositionally biased region" description="Acidic residues" evidence="7">
    <location>
        <begin position="28"/>
        <end position="65"/>
    </location>
</feature>
<dbReference type="SUPFAM" id="SSF49503">
    <property type="entry name" value="Cupredoxins"/>
    <property type="match status" value="1"/>
</dbReference>
<evidence type="ECO:0000313" key="11">
    <source>
        <dbReference type="Proteomes" id="UP000002698"/>
    </source>
</evidence>
<evidence type="ECO:0000256" key="1">
    <source>
        <dbReference type="ARBA" id="ARBA00004370"/>
    </source>
</evidence>